<evidence type="ECO:0000313" key="2">
    <source>
        <dbReference type="Proteomes" id="UP000293589"/>
    </source>
</evidence>
<dbReference type="EMBL" id="CP035464">
    <property type="protein sequence ID" value="QAY33096.1"/>
    <property type="molecule type" value="Genomic_DNA"/>
</dbReference>
<sequence>MAEIDWLSHMLQHAQTTPEVFDGRLGEEWIIRECETAKEIAFAECHDAEYRYDQGDLSENLLAYVVCQMVLRVARWTLYKTESNSQYQYTIDTPVRTPSGYDMSSNLWITDRERGLLEGNANGQGPIGTMWLTSPFKET</sequence>
<dbReference type="KEGG" id="bgx:ESN35_06535"/>
<evidence type="ECO:0000313" key="1">
    <source>
        <dbReference type="EMBL" id="QAY33096.1"/>
    </source>
</evidence>
<reference evidence="1 2" key="1">
    <citation type="submission" date="2019-01" db="EMBL/GenBank/DDBJ databases">
        <title>Complete genome sequence of Bifidobacterium gallinarum CACC 514.</title>
        <authorList>
            <person name="Jung M."/>
        </authorList>
    </citation>
    <scope>NUCLEOTIDE SEQUENCE [LARGE SCALE GENOMIC DNA]</scope>
    <source>
        <strain evidence="1 2">CACC 514</strain>
    </source>
</reference>
<dbReference type="RefSeq" id="WP_129237574.1">
    <property type="nucleotide sequence ID" value="NZ_CP035464.1"/>
</dbReference>
<accession>A0A4P6DTU7</accession>
<dbReference type="AlphaFoldDB" id="A0A4P6DTU7"/>
<name>A0A4P6DTU7_9BIFI</name>
<protein>
    <recommendedName>
        <fullName evidence="3">Phage protein</fullName>
    </recommendedName>
</protein>
<gene>
    <name evidence="1" type="ORF">ESN35_06535</name>
</gene>
<dbReference type="Proteomes" id="UP000293589">
    <property type="component" value="Chromosome"/>
</dbReference>
<evidence type="ECO:0008006" key="3">
    <source>
        <dbReference type="Google" id="ProtNLM"/>
    </source>
</evidence>
<organism evidence="1 2">
    <name type="scientific">Bifidobacterium pullorum subsp. gallinarum</name>
    <dbReference type="NCBI Taxonomy" id="78344"/>
    <lineage>
        <taxon>Bacteria</taxon>
        <taxon>Bacillati</taxon>
        <taxon>Actinomycetota</taxon>
        <taxon>Actinomycetes</taxon>
        <taxon>Bifidobacteriales</taxon>
        <taxon>Bifidobacteriaceae</taxon>
        <taxon>Bifidobacterium</taxon>
    </lineage>
</organism>
<proteinExistence type="predicted"/>